<gene>
    <name evidence="1" type="ORF">CVT25_013357</name>
</gene>
<dbReference type="EMBL" id="NHYD01003226">
    <property type="protein sequence ID" value="PPQ81679.1"/>
    <property type="molecule type" value="Genomic_DNA"/>
</dbReference>
<protein>
    <submittedName>
        <fullName evidence="1">Uncharacterized protein</fullName>
    </submittedName>
</protein>
<dbReference type="AlphaFoldDB" id="A0A409WT77"/>
<accession>A0A409WT77</accession>
<sequence>MASSTMQAVLKAQKSTLRRKLGNELKQVSSSSLEEQCGCDVHLISVNLNAKPMQSRNAFCRSLPFSSVNL</sequence>
<keyword evidence="2" id="KW-1185">Reference proteome</keyword>
<proteinExistence type="predicted"/>
<evidence type="ECO:0000313" key="2">
    <source>
        <dbReference type="Proteomes" id="UP000283269"/>
    </source>
</evidence>
<name>A0A409WT77_PSICY</name>
<dbReference type="InParanoid" id="A0A409WT77"/>
<comment type="caution">
    <text evidence="1">The sequence shown here is derived from an EMBL/GenBank/DDBJ whole genome shotgun (WGS) entry which is preliminary data.</text>
</comment>
<evidence type="ECO:0000313" key="1">
    <source>
        <dbReference type="EMBL" id="PPQ81679.1"/>
    </source>
</evidence>
<reference evidence="1 2" key="1">
    <citation type="journal article" date="2018" name="Evol. Lett.">
        <title>Horizontal gene cluster transfer increased hallucinogenic mushroom diversity.</title>
        <authorList>
            <person name="Reynolds H.T."/>
            <person name="Vijayakumar V."/>
            <person name="Gluck-Thaler E."/>
            <person name="Korotkin H.B."/>
            <person name="Matheny P.B."/>
            <person name="Slot J.C."/>
        </authorList>
    </citation>
    <scope>NUCLEOTIDE SEQUENCE [LARGE SCALE GENOMIC DNA]</scope>
    <source>
        <strain evidence="1 2">2631</strain>
    </source>
</reference>
<dbReference type="Proteomes" id="UP000283269">
    <property type="component" value="Unassembled WGS sequence"/>
</dbReference>
<organism evidence="1 2">
    <name type="scientific">Psilocybe cyanescens</name>
    <dbReference type="NCBI Taxonomy" id="93625"/>
    <lineage>
        <taxon>Eukaryota</taxon>
        <taxon>Fungi</taxon>
        <taxon>Dikarya</taxon>
        <taxon>Basidiomycota</taxon>
        <taxon>Agaricomycotina</taxon>
        <taxon>Agaricomycetes</taxon>
        <taxon>Agaricomycetidae</taxon>
        <taxon>Agaricales</taxon>
        <taxon>Agaricineae</taxon>
        <taxon>Strophariaceae</taxon>
        <taxon>Psilocybe</taxon>
    </lineage>
</organism>